<evidence type="ECO:0000256" key="6">
    <source>
        <dbReference type="ARBA" id="ARBA00023136"/>
    </source>
</evidence>
<feature type="transmembrane region" description="Helical" evidence="7">
    <location>
        <begin position="166"/>
        <end position="192"/>
    </location>
</feature>
<feature type="transmembrane region" description="Helical" evidence="7">
    <location>
        <begin position="134"/>
        <end position="160"/>
    </location>
</feature>
<feature type="transmembrane region" description="Helical" evidence="7">
    <location>
        <begin position="213"/>
        <end position="234"/>
    </location>
</feature>
<keyword evidence="10" id="KW-1185">Reference proteome</keyword>
<feature type="domain" description="TRAP C4-dicarboxylate transport system permease DctM subunit" evidence="8">
    <location>
        <begin position="6"/>
        <end position="415"/>
    </location>
</feature>
<dbReference type="RefSeq" id="WP_148813348.1">
    <property type="nucleotide sequence ID" value="NZ_CP043046.1"/>
</dbReference>
<dbReference type="EMBL" id="CP043046">
    <property type="protein sequence ID" value="QEI05235.1"/>
    <property type="molecule type" value="Genomic_DNA"/>
</dbReference>
<dbReference type="GO" id="GO:0022857">
    <property type="term" value="F:transmembrane transporter activity"/>
    <property type="evidence" value="ECO:0007669"/>
    <property type="project" value="UniProtKB-UniRule"/>
</dbReference>
<gene>
    <name evidence="9" type="ORF">FXN63_04835</name>
</gene>
<keyword evidence="3 7" id="KW-0997">Cell inner membrane</keyword>
<comment type="similarity">
    <text evidence="7">Belongs to the TRAP transporter large permease family.</text>
</comment>
<protein>
    <recommendedName>
        <fullName evidence="7">TRAP transporter large permease protein</fullName>
    </recommendedName>
</protein>
<accession>A0A5C0AT32</accession>
<keyword evidence="4 7" id="KW-0812">Transmembrane</keyword>
<comment type="subunit">
    <text evidence="7">The complex comprises the extracytoplasmic solute receptor protein and the two transmembrane proteins.</text>
</comment>
<evidence type="ECO:0000256" key="1">
    <source>
        <dbReference type="ARBA" id="ARBA00004429"/>
    </source>
</evidence>
<feature type="transmembrane region" description="Helical" evidence="7">
    <location>
        <begin position="46"/>
        <end position="65"/>
    </location>
</feature>
<dbReference type="GO" id="GO:0005886">
    <property type="term" value="C:plasma membrane"/>
    <property type="evidence" value="ECO:0007669"/>
    <property type="project" value="UniProtKB-SubCell"/>
</dbReference>
<reference evidence="9 10" key="1">
    <citation type="submission" date="2019-08" db="EMBL/GenBank/DDBJ databases">
        <title>Amphibian skin-associated Pigmentiphaga: genome sequence and occurrence across geography and hosts.</title>
        <authorList>
            <person name="Bletz M.C."/>
            <person name="Bunk B."/>
            <person name="Sproeer C."/>
            <person name="Biwer P."/>
            <person name="Reiter S."/>
            <person name="Rabemananjara F.C.E."/>
            <person name="Schulz S."/>
            <person name="Overmann J."/>
            <person name="Vences M."/>
        </authorList>
    </citation>
    <scope>NUCLEOTIDE SEQUENCE [LARGE SCALE GENOMIC DNA]</scope>
    <source>
        <strain evidence="9 10">Mada1488</strain>
    </source>
</reference>
<sequence>MSLLAFSVFMLTGLVGIPLAHALIVGSLVALERYDVGSTSIVLEQMVTQASSFPLLAIPFFILTGSVMLHGALGQHLLGMLTSLLGRVHGGPGQVSVMSSTLFGGLSGSAVADAAALGPLLIPWQKRLGYPAAFSAATLASAATIDILIPPSIPFILYALTANASIAALFVAGVLPGLLLCVGFMGVCYVSGRMRGFPRDTQPFVWKVFLRQLIFALPAIILPICILVLLRFGIATPTEVSVLAAFLALMFSWLIYRDLTWKRLVESITEAGTATGVVLLLIMASSVLGWIFTYEQLPERVVAWMHTYVTTPGMIILAMNLLMLALGMVIDLSAAILLLAPILLPLAISIGMDPIQLGVIMVVNLAIGLYTPPVGTTLFITSSVASVGIGKVVRELVPFYAVALAVLALVSYFPAATITHLF</sequence>
<proteinExistence type="inferred from homology"/>
<evidence type="ECO:0000256" key="7">
    <source>
        <dbReference type="RuleBase" id="RU369079"/>
    </source>
</evidence>
<dbReference type="PANTHER" id="PTHR33362">
    <property type="entry name" value="SIALIC ACID TRAP TRANSPORTER PERMEASE PROTEIN SIAT-RELATED"/>
    <property type="match status" value="1"/>
</dbReference>
<dbReference type="NCBIfam" id="TIGR00786">
    <property type="entry name" value="dctM"/>
    <property type="match status" value="1"/>
</dbReference>
<evidence type="ECO:0000313" key="10">
    <source>
        <dbReference type="Proteomes" id="UP000325161"/>
    </source>
</evidence>
<evidence type="ECO:0000256" key="2">
    <source>
        <dbReference type="ARBA" id="ARBA00022475"/>
    </source>
</evidence>
<dbReference type="Pfam" id="PF06808">
    <property type="entry name" value="DctM"/>
    <property type="match status" value="1"/>
</dbReference>
<dbReference type="InterPro" id="IPR004681">
    <property type="entry name" value="TRAP_DctM"/>
</dbReference>
<evidence type="ECO:0000256" key="5">
    <source>
        <dbReference type="ARBA" id="ARBA00022989"/>
    </source>
</evidence>
<comment type="subcellular location">
    <subcellularLocation>
        <location evidence="1 7">Cell inner membrane</location>
        <topology evidence="1 7">Multi-pass membrane protein</topology>
    </subcellularLocation>
</comment>
<dbReference type="PIRSF" id="PIRSF006066">
    <property type="entry name" value="HI0050"/>
    <property type="match status" value="1"/>
</dbReference>
<dbReference type="OrthoDB" id="9777699at2"/>
<name>A0A5C0AT32_9BURK</name>
<feature type="transmembrane region" description="Helical" evidence="7">
    <location>
        <begin position="271"/>
        <end position="294"/>
    </location>
</feature>
<evidence type="ECO:0000259" key="8">
    <source>
        <dbReference type="Pfam" id="PF06808"/>
    </source>
</evidence>
<dbReference type="InterPro" id="IPR010656">
    <property type="entry name" value="DctM"/>
</dbReference>
<comment type="function">
    <text evidence="7">Part of the tripartite ATP-independent periplasmic (TRAP) transport system.</text>
</comment>
<dbReference type="PANTHER" id="PTHR33362:SF2">
    <property type="entry name" value="TRAP TRANSPORTER LARGE PERMEASE PROTEIN"/>
    <property type="match status" value="1"/>
</dbReference>
<feature type="transmembrane region" description="Helical" evidence="7">
    <location>
        <begin position="400"/>
        <end position="421"/>
    </location>
</feature>
<evidence type="ECO:0000313" key="9">
    <source>
        <dbReference type="EMBL" id="QEI05235.1"/>
    </source>
</evidence>
<feature type="transmembrane region" description="Helical" evidence="7">
    <location>
        <begin position="314"/>
        <end position="347"/>
    </location>
</feature>
<comment type="caution">
    <text evidence="7">Lacks conserved residue(s) required for the propagation of feature annotation.</text>
</comment>
<organism evidence="9 10">
    <name type="scientific">Pigmentiphaga aceris</name>
    <dbReference type="NCBI Taxonomy" id="1940612"/>
    <lineage>
        <taxon>Bacteria</taxon>
        <taxon>Pseudomonadati</taxon>
        <taxon>Pseudomonadota</taxon>
        <taxon>Betaproteobacteria</taxon>
        <taxon>Burkholderiales</taxon>
        <taxon>Alcaligenaceae</taxon>
        <taxon>Pigmentiphaga</taxon>
    </lineage>
</organism>
<evidence type="ECO:0000256" key="3">
    <source>
        <dbReference type="ARBA" id="ARBA00022519"/>
    </source>
</evidence>
<feature type="transmembrane region" description="Helical" evidence="7">
    <location>
        <begin position="102"/>
        <end position="122"/>
    </location>
</feature>
<dbReference type="KEGG" id="pacr:FXN63_04835"/>
<evidence type="ECO:0000256" key="4">
    <source>
        <dbReference type="ARBA" id="ARBA00022692"/>
    </source>
</evidence>
<keyword evidence="5 7" id="KW-1133">Transmembrane helix</keyword>
<keyword evidence="7" id="KW-0813">Transport</keyword>
<dbReference type="AlphaFoldDB" id="A0A5C0AT32"/>
<feature type="transmembrane region" description="Helical" evidence="7">
    <location>
        <begin position="240"/>
        <end position="259"/>
    </location>
</feature>
<feature type="transmembrane region" description="Helical" evidence="7">
    <location>
        <begin position="359"/>
        <end position="380"/>
    </location>
</feature>
<keyword evidence="2" id="KW-1003">Cell membrane</keyword>
<dbReference type="Proteomes" id="UP000325161">
    <property type="component" value="Chromosome"/>
</dbReference>
<keyword evidence="6 7" id="KW-0472">Membrane</keyword>